<feature type="transmembrane region" description="Helical" evidence="2">
    <location>
        <begin position="578"/>
        <end position="599"/>
    </location>
</feature>
<feature type="transmembrane region" description="Helical" evidence="2">
    <location>
        <begin position="52"/>
        <end position="71"/>
    </location>
</feature>
<dbReference type="Proteomes" id="UP000319776">
    <property type="component" value="Unassembled WGS sequence"/>
</dbReference>
<dbReference type="OrthoDB" id="401337at2"/>
<name>A0A501XAK2_9BACT</name>
<feature type="transmembrane region" description="Helical" evidence="2">
    <location>
        <begin position="168"/>
        <end position="188"/>
    </location>
</feature>
<evidence type="ECO:0000313" key="3">
    <source>
        <dbReference type="EMBL" id="TPE57570.1"/>
    </source>
</evidence>
<organism evidence="3 4">
    <name type="scientific">[Mycoplasma] falconis</name>
    <dbReference type="NCBI Taxonomy" id="92403"/>
    <lineage>
        <taxon>Bacteria</taxon>
        <taxon>Bacillati</taxon>
        <taxon>Mycoplasmatota</taxon>
        <taxon>Mycoplasmoidales</taxon>
        <taxon>Metamycoplasmataceae</taxon>
        <taxon>Metamycoplasma</taxon>
    </lineage>
</organism>
<protein>
    <submittedName>
        <fullName evidence="3">ABC transporter permease</fullName>
    </submittedName>
</protein>
<accession>A0A501XAK2</accession>
<dbReference type="AlphaFoldDB" id="A0A501XAK2"/>
<evidence type="ECO:0000256" key="1">
    <source>
        <dbReference type="SAM" id="Coils"/>
    </source>
</evidence>
<keyword evidence="4" id="KW-1185">Reference proteome</keyword>
<gene>
    <name evidence="3" type="ORF">FJO69_01400</name>
</gene>
<dbReference type="RefSeq" id="WP_140781222.1">
    <property type="nucleotide sequence ID" value="NZ_VFSS01000003.1"/>
</dbReference>
<comment type="caution">
    <text evidence="3">The sequence shown here is derived from an EMBL/GenBank/DDBJ whole genome shotgun (WGS) entry which is preliminary data.</text>
</comment>
<proteinExistence type="predicted"/>
<evidence type="ECO:0000313" key="4">
    <source>
        <dbReference type="Proteomes" id="UP000319776"/>
    </source>
</evidence>
<evidence type="ECO:0000256" key="2">
    <source>
        <dbReference type="SAM" id="Phobius"/>
    </source>
</evidence>
<feature type="transmembrane region" description="Helical" evidence="2">
    <location>
        <begin position="136"/>
        <end position="161"/>
    </location>
</feature>
<feature type="transmembrane region" description="Helical" evidence="2">
    <location>
        <begin position="107"/>
        <end position="130"/>
    </location>
</feature>
<keyword evidence="2" id="KW-0472">Membrane</keyword>
<feature type="transmembrane region" description="Helical" evidence="2">
    <location>
        <begin position="21"/>
        <end position="40"/>
    </location>
</feature>
<keyword evidence="2" id="KW-0812">Transmembrane</keyword>
<sequence length="605" mass="69774">MKNATTNYANFLFKITAKKKSSIIIPSVFMLISIILSFTLLGLKLSSDYNNIIIYSYVFVALLMTVLYTSLKALNIFRDPENEGIELLIFAKPISRKQMIMGKMLSFIYFSLIWSTITLIAMMLAIGALINVTNLAIIAVLSFITPWFTFLIFGMIASLIAYKTSQKIAITIPLLLFAPMAIGGSFVYGNSTPSINNSAYYINQPYKYHKAGNELDVNTFYLANNSDKFFIIPNGVDEKTFSETQNKYIDKVMEISKNSAIDWQAYSWTMLPYQMIDIFNIENKNVFNSISAAPLNNLSNYVNYSNQENILYSYKLNKKPNLLNLAVNIEGKIENKYFVPGMLKVNSTIPNQVDTHLIYAREKAWDFDTVFEEDNFTYSSPNNLVGELNWNYVAEALQYKPFIETANKIYGDLENKLANQKNDLNNLLKVKEFYLNYLSDEVNDVKSKLYEINNNQFPLFDIYAEKNGTIKSPEERKIYLAITLIYFEYFKNNESNLIKSLLKVDTDKNTYAANPINIKIGQYQYQIGGYSSYNTKTEVRNDKVVVRYELEESKNNFLFQTSDQVYAIERDHKIVNKYAFLIIWMAIAIILLTINAILYQRKEYK</sequence>
<keyword evidence="1" id="KW-0175">Coiled coil</keyword>
<reference evidence="3 4" key="1">
    <citation type="submission" date="2019-06" db="EMBL/GenBank/DDBJ databases">
        <title>Mycoplasma falconis type strain whole genome sequence.</title>
        <authorList>
            <person name="Spergser J."/>
        </authorList>
    </citation>
    <scope>NUCLEOTIDE SEQUENCE [LARGE SCALE GENOMIC DNA]</scope>
    <source>
        <strain evidence="3 4">ATCC 51372</strain>
    </source>
</reference>
<dbReference type="EMBL" id="VFSS01000003">
    <property type="protein sequence ID" value="TPE57570.1"/>
    <property type="molecule type" value="Genomic_DNA"/>
</dbReference>
<keyword evidence="2" id="KW-1133">Transmembrane helix</keyword>
<feature type="coiled-coil region" evidence="1">
    <location>
        <begin position="403"/>
        <end position="430"/>
    </location>
</feature>